<dbReference type="Proteomes" id="UP000031524">
    <property type="component" value="Chromosome"/>
</dbReference>
<keyword evidence="1" id="KW-0449">Lipoprotein</keyword>
<gene>
    <name evidence="1" type="ORF">B842_11110</name>
</gene>
<dbReference type="STRING" id="1223515.B842_11110"/>
<dbReference type="KEGG" id="chm:B842_11110"/>
<dbReference type="HOGENOM" id="CLU_089306_1_1_11"/>
<sequence length="195" mass="20068">MTHELMEDTPVKSLKSAARRGGIISAAALSALALAACSAGQVTQTASQVAPVNGAEGNSEDGTVAVRDVTIVLDEKGEAALKFTAINQDTSMTEHTLESVDVNGQSVSIDAEPLSRDCVLVADSADRLKATPQADGIGCIQYTETSLDNDNFAVGGNVPVTFTFDSGEIEVWAAIAAPQLPAGSHVRQVAPEGSN</sequence>
<protein>
    <submittedName>
        <fullName evidence="1">Lipoprotein LpqE</fullName>
    </submittedName>
</protein>
<proteinExistence type="predicted"/>
<name>A0A0B5DEA6_9CORY</name>
<organism evidence="1 2">
    <name type="scientific">Corynebacterium humireducens NBRC 106098 = DSM 45392</name>
    <dbReference type="NCBI Taxonomy" id="1223515"/>
    <lineage>
        <taxon>Bacteria</taxon>
        <taxon>Bacillati</taxon>
        <taxon>Actinomycetota</taxon>
        <taxon>Actinomycetes</taxon>
        <taxon>Mycobacteriales</taxon>
        <taxon>Corynebacteriaceae</taxon>
        <taxon>Corynebacterium</taxon>
    </lineage>
</organism>
<keyword evidence="2" id="KW-1185">Reference proteome</keyword>
<dbReference type="EMBL" id="CP005286">
    <property type="protein sequence ID" value="AJE34069.1"/>
    <property type="molecule type" value="Genomic_DNA"/>
</dbReference>
<reference evidence="1 2" key="1">
    <citation type="submission" date="2013-04" db="EMBL/GenBank/DDBJ databases">
        <title>Complete genome sequence of Corynebacterium humireducens DSM 45392(T), isolated from a wastewater-fed microbial fuel cell.</title>
        <authorList>
            <person name="Ruckert C."/>
            <person name="Albersmeier A."/>
            <person name="Kalinowski J."/>
        </authorList>
    </citation>
    <scope>NUCLEOTIDE SEQUENCE [LARGE SCALE GENOMIC DNA]</scope>
    <source>
        <strain evidence="2">MFC-5</strain>
    </source>
</reference>
<accession>A0A0B5DEA6</accession>
<evidence type="ECO:0000313" key="2">
    <source>
        <dbReference type="Proteomes" id="UP000031524"/>
    </source>
</evidence>
<dbReference type="AlphaFoldDB" id="A0A0B5DEA6"/>
<evidence type="ECO:0000313" key="1">
    <source>
        <dbReference type="EMBL" id="AJE34069.1"/>
    </source>
</evidence>